<keyword evidence="6 8" id="KW-0862">Zinc</keyword>
<dbReference type="HAMAP" id="MF_00972">
    <property type="entry name" value="tRNA_aden_deaminase"/>
    <property type="match status" value="1"/>
</dbReference>
<dbReference type="OrthoDB" id="9802676at2"/>
<dbReference type="InterPro" id="IPR058535">
    <property type="entry name" value="MafB19-deam"/>
</dbReference>
<dbReference type="GO" id="GO:0052717">
    <property type="term" value="F:tRNA-specific adenosine-34 deaminase activity"/>
    <property type="evidence" value="ECO:0007669"/>
    <property type="project" value="UniProtKB-UniRule"/>
</dbReference>
<evidence type="ECO:0000256" key="3">
    <source>
        <dbReference type="ARBA" id="ARBA00022694"/>
    </source>
</evidence>
<dbReference type="Proteomes" id="UP000298688">
    <property type="component" value="Chromosome"/>
</dbReference>
<dbReference type="InterPro" id="IPR016192">
    <property type="entry name" value="APOBEC/CMP_deaminase_Zn-bd"/>
</dbReference>
<dbReference type="CDD" id="cd01285">
    <property type="entry name" value="nucleoside_deaminase"/>
    <property type="match status" value="1"/>
</dbReference>
<evidence type="ECO:0000256" key="6">
    <source>
        <dbReference type="ARBA" id="ARBA00022833"/>
    </source>
</evidence>
<dbReference type="GO" id="GO:0002100">
    <property type="term" value="P:tRNA wobble adenosine to inosine editing"/>
    <property type="evidence" value="ECO:0007669"/>
    <property type="project" value="UniProtKB-UniRule"/>
</dbReference>
<organism evidence="10 11">
    <name type="scientific">Buchnera aphidicola subsp. Rhopalosiphum padi</name>
    <dbReference type="NCBI Taxonomy" id="98793"/>
    <lineage>
        <taxon>Bacteria</taxon>
        <taxon>Pseudomonadati</taxon>
        <taxon>Pseudomonadota</taxon>
        <taxon>Gammaproteobacteria</taxon>
        <taxon>Enterobacterales</taxon>
        <taxon>Erwiniaceae</taxon>
        <taxon>Buchnera</taxon>
    </lineage>
</organism>
<reference evidence="10 11" key="2">
    <citation type="submission" date="2019-05" db="EMBL/GenBank/DDBJ databases">
        <title>Genome evolution of the obligate endosymbiont Buchnera aphidicola.</title>
        <authorList>
            <person name="Moran N.A."/>
        </authorList>
    </citation>
    <scope>NUCLEOTIDE SEQUENCE [LARGE SCALE GENOMIC DNA]</scope>
    <source>
        <strain evidence="10 11">Rpa</strain>
    </source>
</reference>
<feature type="binding site" evidence="8">
    <location>
        <position position="55"/>
    </location>
    <ligand>
        <name>Zn(2+)</name>
        <dbReference type="ChEBI" id="CHEBI:29105"/>
        <note>catalytic</note>
    </ligand>
</feature>
<dbReference type="SUPFAM" id="SSF53927">
    <property type="entry name" value="Cytidine deaminase-like"/>
    <property type="match status" value="1"/>
</dbReference>
<dbReference type="Gene3D" id="3.40.140.10">
    <property type="entry name" value="Cytidine Deaminase, domain 2"/>
    <property type="match status" value="1"/>
</dbReference>
<keyword evidence="5 8" id="KW-0378">Hydrolase</keyword>
<dbReference type="PROSITE" id="PS00903">
    <property type="entry name" value="CYT_DCMP_DEAMINASES_1"/>
    <property type="match status" value="1"/>
</dbReference>
<dbReference type="EC" id="3.5.4.33" evidence="8"/>
<dbReference type="InterPro" id="IPR002125">
    <property type="entry name" value="CMP_dCMP_dom"/>
</dbReference>
<dbReference type="InterPro" id="IPR016193">
    <property type="entry name" value="Cytidine_deaminase-like"/>
</dbReference>
<proteinExistence type="inferred from homology"/>
<evidence type="ECO:0000313" key="10">
    <source>
        <dbReference type="EMBL" id="QCI24897.1"/>
    </source>
</evidence>
<protein>
    <recommendedName>
        <fullName evidence="8">tRNA-specific adenosine deaminase</fullName>
        <ecNumber evidence="8">3.5.4.33</ecNumber>
    </recommendedName>
</protein>
<dbReference type="GO" id="GO:0008270">
    <property type="term" value="F:zinc ion binding"/>
    <property type="evidence" value="ECO:0007669"/>
    <property type="project" value="UniProtKB-UniRule"/>
</dbReference>
<comment type="function">
    <text evidence="8">Catalyzes the deamination of adenosine to inosine at the wobble position 34 of tRNA(Arg2).</text>
</comment>
<dbReference type="InterPro" id="IPR028883">
    <property type="entry name" value="tRNA_aden_deaminase"/>
</dbReference>
<keyword evidence="4 8" id="KW-0479">Metal-binding</keyword>
<dbReference type="AlphaFoldDB" id="A0A4D6Y601"/>
<evidence type="ECO:0000256" key="1">
    <source>
        <dbReference type="ARBA" id="ARBA00010669"/>
    </source>
</evidence>
<dbReference type="NCBIfam" id="NF008113">
    <property type="entry name" value="PRK10860.1"/>
    <property type="match status" value="1"/>
</dbReference>
<evidence type="ECO:0000256" key="8">
    <source>
        <dbReference type="HAMAP-Rule" id="MF_00972"/>
    </source>
</evidence>
<reference evidence="10 11" key="1">
    <citation type="submission" date="2018-12" db="EMBL/GenBank/DDBJ databases">
        <authorList>
            <person name="Chong R.A."/>
        </authorList>
    </citation>
    <scope>NUCLEOTIDE SEQUENCE [LARGE SCALE GENOMIC DNA]</scope>
    <source>
        <strain evidence="10 11">Rpa</strain>
    </source>
</reference>
<evidence type="ECO:0000256" key="2">
    <source>
        <dbReference type="ARBA" id="ARBA00011738"/>
    </source>
</evidence>
<feature type="active site" description="Proton donor" evidence="8">
    <location>
        <position position="57"/>
    </location>
</feature>
<dbReference type="RefSeq" id="WP_158337068.1">
    <property type="nucleotide sequence ID" value="NZ_CP034858.1"/>
</dbReference>
<accession>A0A4D6Y601</accession>
<feature type="binding site" evidence="8">
    <location>
        <position position="85"/>
    </location>
    <ligand>
        <name>Zn(2+)</name>
        <dbReference type="ChEBI" id="CHEBI:29105"/>
        <note>catalytic</note>
    </ligand>
</feature>
<comment type="cofactor">
    <cofactor evidence="8">
        <name>Zn(2+)</name>
        <dbReference type="ChEBI" id="CHEBI:29105"/>
    </cofactor>
    <text evidence="8">Binds 1 zinc ion per subunit.</text>
</comment>
<evidence type="ECO:0000259" key="9">
    <source>
        <dbReference type="PROSITE" id="PS51747"/>
    </source>
</evidence>
<dbReference type="Pfam" id="PF14437">
    <property type="entry name" value="MafB19-deam"/>
    <property type="match status" value="1"/>
</dbReference>
<dbReference type="PROSITE" id="PS51747">
    <property type="entry name" value="CYT_DCMP_DEAMINASES_2"/>
    <property type="match status" value="1"/>
</dbReference>
<feature type="binding site" evidence="8">
    <location>
        <position position="88"/>
    </location>
    <ligand>
        <name>Zn(2+)</name>
        <dbReference type="ChEBI" id="CHEBI:29105"/>
        <note>catalytic</note>
    </ligand>
</feature>
<evidence type="ECO:0000256" key="4">
    <source>
        <dbReference type="ARBA" id="ARBA00022723"/>
    </source>
</evidence>
<evidence type="ECO:0000256" key="7">
    <source>
        <dbReference type="ARBA" id="ARBA00048045"/>
    </source>
</evidence>
<dbReference type="PANTHER" id="PTHR11079:SF202">
    <property type="entry name" value="TRNA-SPECIFIC ADENOSINE DEAMINASE"/>
    <property type="match status" value="1"/>
</dbReference>
<gene>
    <name evidence="8 10" type="primary">tadA</name>
    <name evidence="10" type="ORF">D9V76_01325</name>
</gene>
<evidence type="ECO:0000313" key="11">
    <source>
        <dbReference type="Proteomes" id="UP000298688"/>
    </source>
</evidence>
<feature type="domain" description="CMP/dCMP-type deaminase" evidence="9">
    <location>
        <begin position="4"/>
        <end position="122"/>
    </location>
</feature>
<name>A0A4D6Y601_BUCRP</name>
<evidence type="ECO:0000256" key="5">
    <source>
        <dbReference type="ARBA" id="ARBA00022801"/>
    </source>
</evidence>
<dbReference type="EMBL" id="CP034858">
    <property type="protein sequence ID" value="QCI24897.1"/>
    <property type="molecule type" value="Genomic_DNA"/>
</dbReference>
<comment type="catalytic activity">
    <reaction evidence="7 8">
        <text>adenosine(34) in tRNA + H2O + H(+) = inosine(34) in tRNA + NH4(+)</text>
        <dbReference type="Rhea" id="RHEA:43168"/>
        <dbReference type="Rhea" id="RHEA-COMP:10373"/>
        <dbReference type="Rhea" id="RHEA-COMP:10374"/>
        <dbReference type="ChEBI" id="CHEBI:15377"/>
        <dbReference type="ChEBI" id="CHEBI:15378"/>
        <dbReference type="ChEBI" id="CHEBI:28938"/>
        <dbReference type="ChEBI" id="CHEBI:74411"/>
        <dbReference type="ChEBI" id="CHEBI:82852"/>
        <dbReference type="EC" id="3.5.4.33"/>
    </reaction>
</comment>
<keyword evidence="3 8" id="KW-0819">tRNA processing</keyword>
<comment type="similarity">
    <text evidence="1">Belongs to the cytidine and deoxycytidylate deaminase family. ADAT2 subfamily.</text>
</comment>
<dbReference type="PANTHER" id="PTHR11079">
    <property type="entry name" value="CYTOSINE DEAMINASE FAMILY MEMBER"/>
    <property type="match status" value="1"/>
</dbReference>
<comment type="subunit">
    <text evidence="2 8">Homodimer.</text>
</comment>
<sequence length="152" mass="17523">MKNNRDSYWMKVALRYACYAEENGEVPIGAILVFQENVLGTGWNSVISQNDSTAHAEIMALRQAGRKIKNYRLLNTTLYVTLQPCMMCCGAIINSRITRLVFGANYKDSEKNPFLKKIFLNLEKKSKLIIQKNIMKNECSQILNNFFKKKRC</sequence>